<feature type="transmembrane region" description="Helical" evidence="8">
    <location>
        <begin position="415"/>
        <end position="434"/>
    </location>
</feature>
<comment type="subcellular location">
    <subcellularLocation>
        <location evidence="1">Membrane</location>
        <topology evidence="1">Multi-pass membrane protein</topology>
    </subcellularLocation>
</comment>
<dbReference type="Gene3D" id="1.20.1420.30">
    <property type="entry name" value="NCX, central ion-binding region"/>
    <property type="match status" value="2"/>
</dbReference>
<reference evidence="11 12" key="1">
    <citation type="journal article" date="2019" name="Sci. Rep.">
        <title>Comparative genomics of chytrid fungi reveal insights into the obligate biotrophic and pathogenic lifestyle of Synchytrium endobioticum.</title>
        <authorList>
            <person name="van de Vossenberg B.T.L.H."/>
            <person name="Warris S."/>
            <person name="Nguyen H.D.T."/>
            <person name="van Gent-Pelzer M.P.E."/>
            <person name="Joly D.L."/>
            <person name="van de Geest H.C."/>
            <person name="Bonants P.J.M."/>
            <person name="Smith D.S."/>
            <person name="Levesque C.A."/>
            <person name="van der Lee T.A.J."/>
        </authorList>
    </citation>
    <scope>NUCLEOTIDE SEQUENCE [LARGE SCALE GENOMIC DNA]</scope>
    <source>
        <strain evidence="11 12">JEL517</strain>
    </source>
</reference>
<feature type="transmembrane region" description="Helical" evidence="8">
    <location>
        <begin position="132"/>
        <end position="154"/>
    </location>
</feature>
<dbReference type="GO" id="GO:0008324">
    <property type="term" value="F:monoatomic cation transmembrane transporter activity"/>
    <property type="evidence" value="ECO:0007669"/>
    <property type="project" value="TreeGrafter"/>
</dbReference>
<feature type="region of interest" description="Disordered" evidence="7">
    <location>
        <begin position="316"/>
        <end position="344"/>
    </location>
</feature>
<evidence type="ECO:0000256" key="4">
    <source>
        <dbReference type="ARBA" id="ARBA00022692"/>
    </source>
</evidence>
<proteinExistence type="inferred from homology"/>
<feature type="transmembrane region" description="Helical" evidence="8">
    <location>
        <begin position="476"/>
        <end position="504"/>
    </location>
</feature>
<organism evidence="11 12">
    <name type="scientific">Synchytrium microbalum</name>
    <dbReference type="NCBI Taxonomy" id="1806994"/>
    <lineage>
        <taxon>Eukaryota</taxon>
        <taxon>Fungi</taxon>
        <taxon>Fungi incertae sedis</taxon>
        <taxon>Chytridiomycota</taxon>
        <taxon>Chytridiomycota incertae sedis</taxon>
        <taxon>Chytridiomycetes</taxon>
        <taxon>Synchytriales</taxon>
        <taxon>Synchytriaceae</taxon>
        <taxon>Synchytrium</taxon>
    </lineage>
</organism>
<evidence type="ECO:0000256" key="1">
    <source>
        <dbReference type="ARBA" id="ARBA00004141"/>
    </source>
</evidence>
<dbReference type="OrthoDB" id="407410at2759"/>
<keyword evidence="9" id="KW-0732">Signal</keyword>
<feature type="domain" description="Sodium/calcium exchanger membrane region" evidence="10">
    <location>
        <begin position="478"/>
        <end position="623"/>
    </location>
</feature>
<feature type="signal peptide" evidence="9">
    <location>
        <begin position="1"/>
        <end position="22"/>
    </location>
</feature>
<feature type="transmembrane region" description="Helical" evidence="8">
    <location>
        <begin position="166"/>
        <end position="187"/>
    </location>
</feature>
<sequence length="761" mass="82354">MKHLALIYVFVLTASLTITAQSASVDSQLATSSTSKHPTGAHVVKRDKDDHETCINAWSESDPCDFVKSAACQYDFASQINYAEAFFCSPTVVKVFMTPLLFLWAIYLFLFAGIVASDFFRPGLSLLFSNSLKPGFFASMTILALGNGSFDLLASTAAMKSNSASIAFGGLLGAALISSILTPGLIAMLHPYYVVKRGFMRDTMFALAALVLVMIVLLDDDISVMEGLFLVGFYFLYLSSRIGWHATVGGDHVALPQNDPDDSENHFEAEVRRDIGDEGEDVITLVRDSEAQDYRKSRQPFLGGLARVFDSYLPPQPERDGQIQPASDTQDATQTEQALSTALPRSERKSIYGAILVTNITERPASQDYLRQDYLPSSSISEMVVSSMLFVARLFVPVIPIPGGVNEGRPSRELVGLRSVFGGMLIVYSFIDFWHFRLPWFALLPIVLIVGGLLFGAVGLALCQSDSEKIHMFHKVTAVLAALSLIYIIANEAVGLVVTLALVMDLSKTFVGLTLFAAGLSVGDLVANVVLAINGYPSISTLSSFATSTLSITGGTGLGTLYSLIVWGDRTENGKLALITSPSILAATICLGLLVIVEMVAIVKSQFRIEPTHGKLLVAGFAAIFSNAAEAKIEEELRKAYAAFNVGDATYILSNLQSPDIPVTCAMPGLSISGTKPFSEFLKLNSEGAAKTSGFKVEVDTIKFLGGSKVEAFLHIEFTKDGKHYDDHKEAQIWQYNADAKFVSGEMDFKNPETVAVLYGL</sequence>
<dbReference type="PANTHER" id="PTHR12266">
    <property type="entry name" value="NA+/CA2+ K+ INDEPENDENT EXCHANGER"/>
    <property type="match status" value="1"/>
</dbReference>
<evidence type="ECO:0000259" key="10">
    <source>
        <dbReference type="Pfam" id="PF01699"/>
    </source>
</evidence>
<comment type="similarity">
    <text evidence="2">Belongs to the Ca(2+):cation antiporter (CaCA) (TC 2.A.19) family.</text>
</comment>
<protein>
    <recommendedName>
        <fullName evidence="10">Sodium/calcium exchanger membrane region domain-containing protein</fullName>
    </recommendedName>
</protein>
<evidence type="ECO:0000256" key="2">
    <source>
        <dbReference type="ARBA" id="ARBA00008170"/>
    </source>
</evidence>
<dbReference type="AlphaFoldDB" id="A0A507BSN3"/>
<evidence type="ECO:0000256" key="8">
    <source>
        <dbReference type="SAM" id="Phobius"/>
    </source>
</evidence>
<evidence type="ECO:0000256" key="3">
    <source>
        <dbReference type="ARBA" id="ARBA00022448"/>
    </source>
</evidence>
<evidence type="ECO:0000256" key="9">
    <source>
        <dbReference type="SAM" id="SignalP"/>
    </source>
</evidence>
<dbReference type="InterPro" id="IPR004837">
    <property type="entry name" value="NaCa_Exmemb"/>
</dbReference>
<dbReference type="InterPro" id="IPR044880">
    <property type="entry name" value="NCX_ion-bd_dom_sf"/>
</dbReference>
<feature type="compositionally biased region" description="Polar residues" evidence="7">
    <location>
        <begin position="324"/>
        <end position="340"/>
    </location>
</feature>
<evidence type="ECO:0000256" key="6">
    <source>
        <dbReference type="ARBA" id="ARBA00023136"/>
    </source>
</evidence>
<feature type="transmembrane region" description="Helical" evidence="8">
    <location>
        <begin position="199"/>
        <end position="216"/>
    </location>
</feature>
<dbReference type="STRING" id="1806994.A0A507BSN3"/>
<comment type="caution">
    <text evidence="11">The sequence shown here is derived from an EMBL/GenBank/DDBJ whole genome shotgun (WGS) entry which is preliminary data.</text>
</comment>
<feature type="transmembrane region" description="Helical" evidence="8">
    <location>
        <begin position="545"/>
        <end position="567"/>
    </location>
</feature>
<dbReference type="GeneID" id="42007292"/>
<feature type="domain" description="Sodium/calcium exchanger membrane region" evidence="10">
    <location>
        <begin position="103"/>
        <end position="239"/>
    </location>
</feature>
<dbReference type="RefSeq" id="XP_031022028.1">
    <property type="nucleotide sequence ID" value="XM_031171995.1"/>
</dbReference>
<dbReference type="Proteomes" id="UP000319731">
    <property type="component" value="Unassembled WGS sequence"/>
</dbReference>
<gene>
    <name evidence="11" type="ORF">SmJEL517_g06069</name>
</gene>
<keyword evidence="12" id="KW-1185">Reference proteome</keyword>
<dbReference type="PANTHER" id="PTHR12266:SF0">
    <property type="entry name" value="MITOCHONDRIAL SODIUM_CALCIUM EXCHANGER PROTEIN"/>
    <property type="match status" value="1"/>
</dbReference>
<feature type="transmembrane region" description="Helical" evidence="8">
    <location>
        <begin position="579"/>
        <end position="603"/>
    </location>
</feature>
<dbReference type="EMBL" id="QEAO01000074">
    <property type="protein sequence ID" value="TPX30351.1"/>
    <property type="molecule type" value="Genomic_DNA"/>
</dbReference>
<keyword evidence="6 8" id="KW-0472">Membrane</keyword>
<evidence type="ECO:0000313" key="12">
    <source>
        <dbReference type="Proteomes" id="UP000319731"/>
    </source>
</evidence>
<dbReference type="InterPro" id="IPR051359">
    <property type="entry name" value="CaCA_antiporter"/>
</dbReference>
<keyword evidence="3" id="KW-0813">Transport</keyword>
<accession>A0A507BSN3</accession>
<evidence type="ECO:0000256" key="7">
    <source>
        <dbReference type="SAM" id="MobiDB-lite"/>
    </source>
</evidence>
<feature type="transmembrane region" description="Helical" evidence="8">
    <location>
        <begin position="101"/>
        <end position="120"/>
    </location>
</feature>
<keyword evidence="5 8" id="KW-1133">Transmembrane helix</keyword>
<keyword evidence="4 8" id="KW-0812">Transmembrane</keyword>
<dbReference type="GO" id="GO:0006874">
    <property type="term" value="P:intracellular calcium ion homeostasis"/>
    <property type="evidence" value="ECO:0007669"/>
    <property type="project" value="TreeGrafter"/>
</dbReference>
<evidence type="ECO:0000313" key="11">
    <source>
        <dbReference type="EMBL" id="TPX30351.1"/>
    </source>
</evidence>
<feature type="chain" id="PRO_5021385717" description="Sodium/calcium exchanger membrane region domain-containing protein" evidence="9">
    <location>
        <begin position="23"/>
        <end position="761"/>
    </location>
</feature>
<feature type="transmembrane region" description="Helical" evidence="8">
    <location>
        <begin position="440"/>
        <end position="464"/>
    </location>
</feature>
<dbReference type="Pfam" id="PF01699">
    <property type="entry name" value="Na_Ca_ex"/>
    <property type="match status" value="2"/>
</dbReference>
<feature type="transmembrane region" description="Helical" evidence="8">
    <location>
        <begin position="510"/>
        <end position="533"/>
    </location>
</feature>
<evidence type="ECO:0000256" key="5">
    <source>
        <dbReference type="ARBA" id="ARBA00022989"/>
    </source>
</evidence>
<name>A0A507BSN3_9FUNG</name>
<dbReference type="GO" id="GO:0016020">
    <property type="term" value="C:membrane"/>
    <property type="evidence" value="ECO:0007669"/>
    <property type="project" value="UniProtKB-SubCell"/>
</dbReference>
<feature type="transmembrane region" description="Helical" evidence="8">
    <location>
        <begin position="222"/>
        <end position="238"/>
    </location>
</feature>